<accession>A0A1C5IB09</accession>
<dbReference type="Proteomes" id="UP000198221">
    <property type="component" value="Chromosome I"/>
</dbReference>
<proteinExistence type="predicted"/>
<organism evidence="1 2">
    <name type="scientific">Micromonospora inositola</name>
    <dbReference type="NCBI Taxonomy" id="47865"/>
    <lineage>
        <taxon>Bacteria</taxon>
        <taxon>Bacillati</taxon>
        <taxon>Actinomycetota</taxon>
        <taxon>Actinomycetes</taxon>
        <taxon>Micromonosporales</taxon>
        <taxon>Micromonosporaceae</taxon>
        <taxon>Micromonospora</taxon>
    </lineage>
</organism>
<protein>
    <submittedName>
        <fullName evidence="1">Uncharacterized protein</fullName>
    </submittedName>
</protein>
<reference evidence="2" key="1">
    <citation type="submission" date="2016-06" db="EMBL/GenBank/DDBJ databases">
        <authorList>
            <person name="Varghese N."/>
            <person name="Submissions Spin"/>
        </authorList>
    </citation>
    <scope>NUCLEOTIDE SEQUENCE [LARGE SCALE GENOMIC DNA]</scope>
    <source>
        <strain evidence="2">DSM 43819</strain>
    </source>
</reference>
<evidence type="ECO:0000313" key="1">
    <source>
        <dbReference type="EMBL" id="SCG55289.1"/>
    </source>
</evidence>
<sequence>MRDPTLDSLRVHAKVLGNPNGSEAISEHLMPSIEDRTRRAIDQVLTLPSDGLTTA</sequence>
<name>A0A1C5IB09_9ACTN</name>
<dbReference type="EMBL" id="LT607754">
    <property type="protein sequence ID" value="SCG55289.1"/>
    <property type="molecule type" value="Genomic_DNA"/>
</dbReference>
<evidence type="ECO:0000313" key="2">
    <source>
        <dbReference type="Proteomes" id="UP000198221"/>
    </source>
</evidence>
<dbReference type="AlphaFoldDB" id="A0A1C5IB09"/>
<gene>
    <name evidence="1" type="ORF">GA0070613_2525</name>
</gene>
<keyword evidence="2" id="KW-1185">Reference proteome</keyword>